<dbReference type="Proteomes" id="UP000238701">
    <property type="component" value="Unassembled WGS sequence"/>
</dbReference>
<dbReference type="InterPro" id="IPR037185">
    <property type="entry name" value="EmrE-like"/>
</dbReference>
<evidence type="ECO:0000259" key="7">
    <source>
        <dbReference type="Pfam" id="PF00892"/>
    </source>
</evidence>
<feature type="transmembrane region" description="Helical" evidence="6">
    <location>
        <begin position="239"/>
        <end position="256"/>
    </location>
</feature>
<evidence type="ECO:0000256" key="6">
    <source>
        <dbReference type="SAM" id="Phobius"/>
    </source>
</evidence>
<keyword evidence="4 6" id="KW-1133">Transmembrane helix</keyword>
<evidence type="ECO:0000313" key="9">
    <source>
        <dbReference type="Proteomes" id="UP000238701"/>
    </source>
</evidence>
<feature type="transmembrane region" description="Helical" evidence="6">
    <location>
        <begin position="301"/>
        <end position="320"/>
    </location>
</feature>
<evidence type="ECO:0000256" key="5">
    <source>
        <dbReference type="ARBA" id="ARBA00023136"/>
    </source>
</evidence>
<feature type="transmembrane region" description="Helical" evidence="6">
    <location>
        <begin position="123"/>
        <end position="141"/>
    </location>
</feature>
<comment type="similarity">
    <text evidence="2">Belongs to the EamA transporter family.</text>
</comment>
<sequence>MMFFHQPAQILARIRSGRDQKTKEKRMPAREISTAEKMINIGGRPVIVPTRSQIPAAHRAETIKLALAFAAICVIWGSTYLAIRYAVETIPPLVTAGIRHSIAGGILLAWAWARGFRPRREHWISGFVLGALFFLIGHGSLHWAEQYVGSGLAALLIATEPMFILVLAWATSQQRISRISALGLGLGVVGVALLTRAELTTKGSSLLGLLAVLVSSLAWSAGVVISPKLKLPTDALGRTALPTICGAAMLLIAAGLTGEFRATHWASISLKSALGLAYLIVFGSVVAFTAYMWLLQRCPPALVATHTYANPVVAVLLGWLLASEPLTMRVVFSSVAILGAIVLIRRGERTATAIGSEATGLPAEAELRPAIRRVS</sequence>
<evidence type="ECO:0000256" key="4">
    <source>
        <dbReference type="ARBA" id="ARBA00022989"/>
    </source>
</evidence>
<feature type="transmembrane region" description="Helical" evidence="6">
    <location>
        <begin position="65"/>
        <end position="87"/>
    </location>
</feature>
<keyword evidence="3 6" id="KW-0812">Transmembrane</keyword>
<feature type="transmembrane region" description="Helical" evidence="6">
    <location>
        <begin position="176"/>
        <end position="194"/>
    </location>
</feature>
<feature type="transmembrane region" description="Helical" evidence="6">
    <location>
        <begin position="93"/>
        <end position="111"/>
    </location>
</feature>
<keyword evidence="5 6" id="KW-0472">Membrane</keyword>
<feature type="transmembrane region" description="Helical" evidence="6">
    <location>
        <begin position="326"/>
        <end position="344"/>
    </location>
</feature>
<evidence type="ECO:0000256" key="1">
    <source>
        <dbReference type="ARBA" id="ARBA00004141"/>
    </source>
</evidence>
<dbReference type="GO" id="GO:0016020">
    <property type="term" value="C:membrane"/>
    <property type="evidence" value="ECO:0007669"/>
    <property type="project" value="UniProtKB-SubCell"/>
</dbReference>
<dbReference type="SUPFAM" id="SSF103481">
    <property type="entry name" value="Multidrug resistance efflux transporter EmrE"/>
    <property type="match status" value="2"/>
</dbReference>
<evidence type="ECO:0000256" key="3">
    <source>
        <dbReference type="ARBA" id="ARBA00022692"/>
    </source>
</evidence>
<gene>
    <name evidence="8" type="ORF">SBA1_20002</name>
</gene>
<organism evidence="8 9">
    <name type="scientific">Candidatus Sulfotelmatobacter kueseliae</name>
    <dbReference type="NCBI Taxonomy" id="2042962"/>
    <lineage>
        <taxon>Bacteria</taxon>
        <taxon>Pseudomonadati</taxon>
        <taxon>Acidobacteriota</taxon>
        <taxon>Terriglobia</taxon>
        <taxon>Terriglobales</taxon>
        <taxon>Candidatus Korobacteraceae</taxon>
        <taxon>Candidatus Sulfotelmatobacter</taxon>
    </lineage>
</organism>
<reference evidence="9" key="1">
    <citation type="submission" date="2018-02" db="EMBL/GenBank/DDBJ databases">
        <authorList>
            <person name="Hausmann B."/>
        </authorList>
    </citation>
    <scope>NUCLEOTIDE SEQUENCE [LARGE SCALE GENOMIC DNA]</scope>
    <source>
        <strain evidence="9">Peat soil MAG SbA1</strain>
    </source>
</reference>
<feature type="transmembrane region" description="Helical" evidence="6">
    <location>
        <begin position="147"/>
        <end position="169"/>
    </location>
</feature>
<feature type="domain" description="EamA" evidence="7">
    <location>
        <begin position="67"/>
        <end position="195"/>
    </location>
</feature>
<protein>
    <submittedName>
        <fullName evidence="8">10 TMS drug/metabolite exporter, DME family, DMT superfamily (Modular protein)</fullName>
    </submittedName>
</protein>
<dbReference type="PANTHER" id="PTHR32322:SF2">
    <property type="entry name" value="EAMA DOMAIN-CONTAINING PROTEIN"/>
    <property type="match status" value="1"/>
</dbReference>
<accession>A0A2U3KF46</accession>
<dbReference type="Pfam" id="PF00892">
    <property type="entry name" value="EamA"/>
    <property type="match status" value="2"/>
</dbReference>
<evidence type="ECO:0000313" key="8">
    <source>
        <dbReference type="EMBL" id="SPF38302.1"/>
    </source>
</evidence>
<name>A0A2U3KF46_9BACT</name>
<dbReference type="PANTHER" id="PTHR32322">
    <property type="entry name" value="INNER MEMBRANE TRANSPORTER"/>
    <property type="match status" value="1"/>
</dbReference>
<dbReference type="EMBL" id="OMOD01000111">
    <property type="protein sequence ID" value="SPF38302.1"/>
    <property type="molecule type" value="Genomic_DNA"/>
</dbReference>
<feature type="domain" description="EamA" evidence="7">
    <location>
        <begin position="207"/>
        <end position="344"/>
    </location>
</feature>
<comment type="subcellular location">
    <subcellularLocation>
        <location evidence="1">Membrane</location>
        <topology evidence="1">Multi-pass membrane protein</topology>
    </subcellularLocation>
</comment>
<dbReference type="AlphaFoldDB" id="A0A2U3KF46"/>
<dbReference type="OrthoDB" id="3190463at2"/>
<proteinExistence type="inferred from homology"/>
<evidence type="ECO:0000256" key="2">
    <source>
        <dbReference type="ARBA" id="ARBA00007362"/>
    </source>
</evidence>
<dbReference type="InterPro" id="IPR000620">
    <property type="entry name" value="EamA_dom"/>
</dbReference>
<dbReference type="InterPro" id="IPR050638">
    <property type="entry name" value="AA-Vitamin_Transporters"/>
</dbReference>
<feature type="transmembrane region" description="Helical" evidence="6">
    <location>
        <begin position="276"/>
        <end position="294"/>
    </location>
</feature>
<feature type="transmembrane region" description="Helical" evidence="6">
    <location>
        <begin position="206"/>
        <end position="227"/>
    </location>
</feature>